<keyword evidence="1" id="KW-0732">Signal</keyword>
<organism evidence="2 3">
    <name type="scientific">Panagrolaimus superbus</name>
    <dbReference type="NCBI Taxonomy" id="310955"/>
    <lineage>
        <taxon>Eukaryota</taxon>
        <taxon>Metazoa</taxon>
        <taxon>Ecdysozoa</taxon>
        <taxon>Nematoda</taxon>
        <taxon>Chromadorea</taxon>
        <taxon>Rhabditida</taxon>
        <taxon>Tylenchina</taxon>
        <taxon>Panagrolaimomorpha</taxon>
        <taxon>Panagrolaimoidea</taxon>
        <taxon>Panagrolaimidae</taxon>
        <taxon>Panagrolaimus</taxon>
    </lineage>
</organism>
<dbReference type="Proteomes" id="UP000887577">
    <property type="component" value="Unplaced"/>
</dbReference>
<dbReference type="WBParaSite" id="PSU_v2.g7189.t1">
    <property type="protein sequence ID" value="PSU_v2.g7189.t1"/>
    <property type="gene ID" value="PSU_v2.g7189"/>
</dbReference>
<evidence type="ECO:0000313" key="2">
    <source>
        <dbReference type="Proteomes" id="UP000887577"/>
    </source>
</evidence>
<sequence length="157" mass="18335">MKNTWLRYLNFLLPFFVITTFIQLSVAQECKFPESEIEPFFFDIKADLPPDSVIVDTAVDPPDAQLRLVNVRSNNLPEIDYTEKFDIEQRARGQFMVLSRGTLQLPRYPSSFNETYLYMTVLCNNQAYPLITVRVRNFNSFSPKFYNEPYEVVLPGV</sequence>
<dbReference type="AlphaFoldDB" id="A0A914Z4A5"/>
<feature type="signal peptide" evidence="1">
    <location>
        <begin position="1"/>
        <end position="27"/>
    </location>
</feature>
<accession>A0A914Z4A5</accession>
<evidence type="ECO:0000256" key="1">
    <source>
        <dbReference type="SAM" id="SignalP"/>
    </source>
</evidence>
<proteinExistence type="predicted"/>
<feature type="chain" id="PRO_5036826072" evidence="1">
    <location>
        <begin position="28"/>
        <end position="157"/>
    </location>
</feature>
<name>A0A914Z4A5_9BILA</name>
<protein>
    <submittedName>
        <fullName evidence="3">Cadherin domain-containing protein</fullName>
    </submittedName>
</protein>
<reference evidence="3" key="1">
    <citation type="submission" date="2022-11" db="UniProtKB">
        <authorList>
            <consortium name="WormBaseParasite"/>
        </authorList>
    </citation>
    <scope>IDENTIFICATION</scope>
</reference>
<keyword evidence="2" id="KW-1185">Reference proteome</keyword>
<evidence type="ECO:0000313" key="3">
    <source>
        <dbReference type="WBParaSite" id="PSU_v2.g7189.t1"/>
    </source>
</evidence>